<reference evidence="1 2" key="1">
    <citation type="submission" date="2019-08" db="EMBL/GenBank/DDBJ databases">
        <title>Deep-cultivation of Planctomycetes and their phenomic and genomic characterization uncovers novel biology.</title>
        <authorList>
            <person name="Wiegand S."/>
            <person name="Jogler M."/>
            <person name="Boedeker C."/>
            <person name="Pinto D."/>
            <person name="Vollmers J."/>
            <person name="Rivas-Marin E."/>
            <person name="Kohn T."/>
            <person name="Peeters S.H."/>
            <person name="Heuer A."/>
            <person name="Rast P."/>
            <person name="Oberbeckmann S."/>
            <person name="Bunk B."/>
            <person name="Jeske O."/>
            <person name="Meyerdierks A."/>
            <person name="Storesund J.E."/>
            <person name="Kallscheuer N."/>
            <person name="Luecker S."/>
            <person name="Lage O.M."/>
            <person name="Pohl T."/>
            <person name="Merkel B.J."/>
            <person name="Hornburger P."/>
            <person name="Mueller R.-W."/>
            <person name="Bruemmer F."/>
            <person name="Labrenz M."/>
            <person name="Spormann A.M."/>
            <person name="Op den Camp H."/>
            <person name="Overmann J."/>
            <person name="Amann R."/>
            <person name="Jetten M.S.M."/>
            <person name="Mascher T."/>
            <person name="Medema M.H."/>
            <person name="Devos D.P."/>
            <person name="Kaster A.-K."/>
            <person name="Ovreas L."/>
            <person name="Rohde M."/>
            <person name="Galperin M.Y."/>
            <person name="Jogler C."/>
        </authorList>
    </citation>
    <scope>NUCLEOTIDE SEQUENCE [LARGE SCALE GENOMIC DNA]</scope>
    <source>
        <strain evidence="1 2">Pr1d</strain>
    </source>
</reference>
<protein>
    <submittedName>
        <fullName evidence="1">Uncharacterized protein</fullName>
    </submittedName>
</protein>
<gene>
    <name evidence="1" type="ORF">Pr1d_33100</name>
</gene>
<dbReference type="EMBL" id="CP042913">
    <property type="protein sequence ID" value="QEG36001.1"/>
    <property type="molecule type" value="Genomic_DNA"/>
</dbReference>
<dbReference type="AlphaFoldDB" id="A0A5B9QPF1"/>
<sequence length="89" mass="9609">MGKPLPLQPVDAVWRTDGGTVAEAIFRRGLWLPGGANQTQSELDRSVSAFRSALVRDATSRRSRLLADLSKKFKDVVNGSNIDLVIASG</sequence>
<organism evidence="1 2">
    <name type="scientific">Bythopirellula goksoeyrii</name>
    <dbReference type="NCBI Taxonomy" id="1400387"/>
    <lineage>
        <taxon>Bacteria</taxon>
        <taxon>Pseudomonadati</taxon>
        <taxon>Planctomycetota</taxon>
        <taxon>Planctomycetia</taxon>
        <taxon>Pirellulales</taxon>
        <taxon>Lacipirellulaceae</taxon>
        <taxon>Bythopirellula</taxon>
    </lineage>
</organism>
<evidence type="ECO:0000313" key="1">
    <source>
        <dbReference type="EMBL" id="QEG36001.1"/>
    </source>
</evidence>
<accession>A0A5B9QPF1</accession>
<dbReference type="KEGG" id="bgok:Pr1d_33100"/>
<evidence type="ECO:0000313" key="2">
    <source>
        <dbReference type="Proteomes" id="UP000323917"/>
    </source>
</evidence>
<proteinExistence type="predicted"/>
<name>A0A5B9QPF1_9BACT</name>
<keyword evidence="2" id="KW-1185">Reference proteome</keyword>
<dbReference type="Proteomes" id="UP000323917">
    <property type="component" value="Chromosome"/>
</dbReference>